<sequence>ELSALNTHQETSGSGSTNTQLVPGTWGGAGCCYKLMRKTSSICLALRMQNISNFSQPGGDRRKLSIWDKPGQKMSSKRSLGAHWSTIDSAAA</sequence>
<feature type="non-terminal residue" evidence="2">
    <location>
        <position position="1"/>
    </location>
</feature>
<name>K9IPS5_DESRO</name>
<dbReference type="AlphaFoldDB" id="K9IPS5"/>
<organism evidence="2">
    <name type="scientific">Desmodus rotundus</name>
    <name type="common">Vampire bat</name>
    <dbReference type="NCBI Taxonomy" id="9430"/>
    <lineage>
        <taxon>Eukaryota</taxon>
        <taxon>Metazoa</taxon>
        <taxon>Chordata</taxon>
        <taxon>Craniata</taxon>
        <taxon>Vertebrata</taxon>
        <taxon>Euteleostomi</taxon>
        <taxon>Mammalia</taxon>
        <taxon>Eutheria</taxon>
        <taxon>Laurasiatheria</taxon>
        <taxon>Chiroptera</taxon>
        <taxon>Yangochiroptera</taxon>
        <taxon>Phyllostomidae</taxon>
        <taxon>Desmodontinae</taxon>
        <taxon>Desmodus</taxon>
    </lineage>
</organism>
<feature type="region of interest" description="Disordered" evidence="1">
    <location>
        <begin position="1"/>
        <end position="20"/>
    </location>
</feature>
<protein>
    <submittedName>
        <fullName evidence="2">Uncharacterized protein</fullName>
    </submittedName>
</protein>
<reference evidence="2" key="1">
    <citation type="submission" date="2012-11" db="EMBL/GenBank/DDBJ databases">
        <title>The Vampirome: Transcriptome and Proteome Analysis of the Submandibular and Accessory Glands of the Vampire Bat and Vector of Human Rabies, Desmodus rotundus.</title>
        <authorList>
            <person name="Francischetti I.M.B."/>
            <person name="Assumpcao T.C.F."/>
            <person name="Ma D."/>
            <person name="Vicente E.C."/>
            <person name="Ribeiro J.M.C."/>
        </authorList>
    </citation>
    <scope>NUCLEOTIDE SEQUENCE</scope>
    <source>
        <tissue evidence="2">Salivary gland</tissue>
    </source>
</reference>
<evidence type="ECO:0000313" key="2">
    <source>
        <dbReference type="EMBL" id="JAA50223.1"/>
    </source>
</evidence>
<proteinExistence type="evidence at transcript level"/>
<feature type="region of interest" description="Disordered" evidence="1">
    <location>
        <begin position="56"/>
        <end position="92"/>
    </location>
</feature>
<feature type="non-terminal residue" evidence="2">
    <location>
        <position position="92"/>
    </location>
</feature>
<accession>K9IPS5</accession>
<evidence type="ECO:0000256" key="1">
    <source>
        <dbReference type="SAM" id="MobiDB-lite"/>
    </source>
</evidence>
<dbReference type="EMBL" id="GABZ01003302">
    <property type="protein sequence ID" value="JAA50223.1"/>
    <property type="molecule type" value="mRNA"/>
</dbReference>